<name>A0A0D2D0G3_9EURO</name>
<dbReference type="GeneID" id="27364009"/>
<reference evidence="1 2" key="1">
    <citation type="submission" date="2015-01" db="EMBL/GenBank/DDBJ databases">
        <title>The Genome Sequence of Exophiala oligosperma CBS72588.</title>
        <authorList>
            <consortium name="The Broad Institute Genomics Platform"/>
            <person name="Cuomo C."/>
            <person name="de Hoog S."/>
            <person name="Gorbushina A."/>
            <person name="Stielow B."/>
            <person name="Teixiera M."/>
            <person name="Abouelleil A."/>
            <person name="Chapman S.B."/>
            <person name="Priest M."/>
            <person name="Young S.K."/>
            <person name="Wortman J."/>
            <person name="Nusbaum C."/>
            <person name="Birren B."/>
        </authorList>
    </citation>
    <scope>NUCLEOTIDE SEQUENCE [LARGE SCALE GENOMIC DNA]</scope>
    <source>
        <strain evidence="1 2">CBS 72588</strain>
    </source>
</reference>
<proteinExistence type="predicted"/>
<dbReference type="Proteomes" id="UP000053342">
    <property type="component" value="Unassembled WGS sequence"/>
</dbReference>
<protein>
    <submittedName>
        <fullName evidence="1">Uncharacterized protein</fullName>
    </submittedName>
</protein>
<sequence length="124" mass="13899">MSTLDARYNSDNNSKFEVEIQPTHADDYLTSGYHITFRLCQSDKEPVSLITLVCGGTALVSNKDLVVFMIVTYRISRATLRGPIGRNIYDENISKKDVIHIRGNRVATKSESVVVISNVEFMQA</sequence>
<accession>A0A0D2D0G3</accession>
<gene>
    <name evidence="1" type="ORF">PV06_11935</name>
</gene>
<dbReference type="VEuPathDB" id="FungiDB:PV06_11935"/>
<evidence type="ECO:0000313" key="2">
    <source>
        <dbReference type="Proteomes" id="UP000053342"/>
    </source>
</evidence>
<keyword evidence="2" id="KW-1185">Reference proteome</keyword>
<evidence type="ECO:0000313" key="1">
    <source>
        <dbReference type="EMBL" id="KIW35725.1"/>
    </source>
</evidence>
<dbReference type="HOGENOM" id="CLU_2003935_0_0_1"/>
<dbReference type="RefSeq" id="XP_016255941.1">
    <property type="nucleotide sequence ID" value="XM_016413681.1"/>
</dbReference>
<dbReference type="AlphaFoldDB" id="A0A0D2D0G3"/>
<dbReference type="EMBL" id="KN847470">
    <property type="protein sequence ID" value="KIW35725.1"/>
    <property type="molecule type" value="Genomic_DNA"/>
</dbReference>
<organism evidence="1 2">
    <name type="scientific">Exophiala oligosperma</name>
    <dbReference type="NCBI Taxonomy" id="215243"/>
    <lineage>
        <taxon>Eukaryota</taxon>
        <taxon>Fungi</taxon>
        <taxon>Dikarya</taxon>
        <taxon>Ascomycota</taxon>
        <taxon>Pezizomycotina</taxon>
        <taxon>Eurotiomycetes</taxon>
        <taxon>Chaetothyriomycetidae</taxon>
        <taxon>Chaetothyriales</taxon>
        <taxon>Herpotrichiellaceae</taxon>
        <taxon>Exophiala</taxon>
    </lineage>
</organism>